<dbReference type="EMBL" id="JXCL01000014">
    <property type="protein sequence ID" value="KIL19910.1"/>
    <property type="molecule type" value="Genomic_DNA"/>
</dbReference>
<gene>
    <name evidence="1" type="ORF">B4127_3774</name>
</gene>
<dbReference type="AlphaFoldDB" id="A0AB34QXJ0"/>
<sequence length="37" mass="4375">MVHHLGEMGLAFVSGLHFVNRFIHSKRKNGNNQRQQW</sequence>
<comment type="caution">
    <text evidence="1">The sequence shown here is derived from an EMBL/GenBank/DDBJ whole genome shotgun (WGS) entry which is preliminary data.</text>
</comment>
<dbReference type="Proteomes" id="UP000031978">
    <property type="component" value="Unassembled WGS sequence"/>
</dbReference>
<reference evidence="1 2" key="1">
    <citation type="submission" date="2014-12" db="EMBL/GenBank/DDBJ databases">
        <title>Draft Genome Sequences of Five Spore-Forming Food Isolates of Bacillus pumilus.</title>
        <authorList>
            <person name="de Jong A."/>
            <person name="van Heel A.J."/>
            <person name="Montalban-Lopez M."/>
            <person name="Krawczyk A.O."/>
            <person name="Berendsen E.M."/>
            <person name="Wells-Bennik M."/>
            <person name="Kuipers O.P."/>
        </authorList>
    </citation>
    <scope>NUCLEOTIDE SEQUENCE [LARGE SCALE GENOMIC DNA]</scope>
    <source>
        <strain evidence="1 2">B4127</strain>
    </source>
</reference>
<proteinExistence type="predicted"/>
<evidence type="ECO:0000313" key="1">
    <source>
        <dbReference type="EMBL" id="KIL19910.1"/>
    </source>
</evidence>
<accession>A0AB34QXJ0</accession>
<organism evidence="1 2">
    <name type="scientific">Bacillus pumilus</name>
    <name type="common">Bacillus mesentericus</name>
    <dbReference type="NCBI Taxonomy" id="1408"/>
    <lineage>
        <taxon>Bacteria</taxon>
        <taxon>Bacillati</taxon>
        <taxon>Bacillota</taxon>
        <taxon>Bacilli</taxon>
        <taxon>Bacillales</taxon>
        <taxon>Bacillaceae</taxon>
        <taxon>Bacillus</taxon>
    </lineage>
</organism>
<name>A0AB34QXJ0_BACPU</name>
<evidence type="ECO:0000313" key="2">
    <source>
        <dbReference type="Proteomes" id="UP000031978"/>
    </source>
</evidence>
<protein>
    <submittedName>
        <fullName evidence="1">Uncharacterized protein</fullName>
    </submittedName>
</protein>